<dbReference type="InterPro" id="IPR018502">
    <property type="entry name" value="Annexin_repeat"/>
</dbReference>
<evidence type="ECO:0000256" key="10">
    <source>
        <dbReference type="ARBA" id="ARBA00023302"/>
    </source>
</evidence>
<dbReference type="OrthoDB" id="37886at2759"/>
<keyword evidence="9 14" id="KW-0041">Annexin</keyword>
<evidence type="ECO:0000256" key="9">
    <source>
        <dbReference type="ARBA" id="ARBA00023216"/>
    </source>
</evidence>
<dbReference type="GO" id="GO:0005634">
    <property type="term" value="C:nucleus"/>
    <property type="evidence" value="ECO:0007669"/>
    <property type="project" value="TreeGrafter"/>
</dbReference>
<evidence type="ECO:0000256" key="1">
    <source>
        <dbReference type="ARBA" id="ARBA00004340"/>
    </source>
</evidence>
<dbReference type="PRINTS" id="PR00196">
    <property type="entry name" value="ANNEXIN"/>
</dbReference>
<comment type="domain">
    <text evidence="14">A pair of annexin repeats may form one binding site for calcium and phospholipid.</text>
</comment>
<dbReference type="InterPro" id="IPR018252">
    <property type="entry name" value="Annexin_repeat_CS"/>
</dbReference>
<dbReference type="PROSITE" id="PS51897">
    <property type="entry name" value="ANNEXIN_2"/>
    <property type="match status" value="4"/>
</dbReference>
<dbReference type="GO" id="GO:0043657">
    <property type="term" value="C:host cell"/>
    <property type="evidence" value="ECO:0007669"/>
    <property type="project" value="UniProtKB-SubCell"/>
</dbReference>
<dbReference type="HOGENOM" id="CLU_025300_0_0_1"/>
<dbReference type="AlphaFoldDB" id="R7UGC2"/>
<dbReference type="GO" id="GO:0005509">
    <property type="term" value="F:calcium ion binding"/>
    <property type="evidence" value="ECO:0007669"/>
    <property type="project" value="InterPro"/>
</dbReference>
<dbReference type="PROSITE" id="PS00223">
    <property type="entry name" value="ANNEXIN_1"/>
    <property type="match status" value="2"/>
</dbReference>
<sequence length="327" mass="36539">MHSLLLAANEGKTLLPYADFKCESDCEKLHDAMKGFGTDEKTIIEILGHRSKGQTQEIISMYQQMFGKDLIEELKGELSGSFKTVIVGLCQPQSDFDAQQLRKAMKGLGTDEQCLIDILCTRTNAEIHDIIQAYKRLHKRDLKDDVASESSGDFRRLLISVLNANRSEETEVDIAQVRQDAKDLYEAGEASLGTDESVYNRVLCLRSYDQLMAVFGEYQSITGRDIEESIESELSGDLKRGMMAVATSVRSVAGYFADALYESMSGLGTSDDRLIRICVSRCEIDMVQIKKEFKRKYGQPLADMIVGDISGDYKKIILAIIGEEGYN</sequence>
<dbReference type="Pfam" id="PF00191">
    <property type="entry name" value="Annexin"/>
    <property type="match status" value="4"/>
</dbReference>
<evidence type="ECO:0000256" key="8">
    <source>
        <dbReference type="ARBA" id="ARBA00022837"/>
    </source>
</evidence>
<evidence type="ECO:0000256" key="12">
    <source>
        <dbReference type="ARBA" id="ARBA00059330"/>
    </source>
</evidence>
<keyword evidence="5" id="KW-0597">Phosphoprotein</keyword>
<dbReference type="Proteomes" id="UP000014760">
    <property type="component" value="Unassembled WGS sequence"/>
</dbReference>
<evidence type="ECO:0000256" key="13">
    <source>
        <dbReference type="ARBA" id="ARBA00060393"/>
    </source>
</evidence>
<comment type="subcellular location">
    <subcellularLocation>
        <location evidence="1">Host cell</location>
    </subcellularLocation>
    <subcellularLocation>
        <location evidence="2">Secreted</location>
        <location evidence="2">Extracellular exosome</location>
    </subcellularLocation>
    <subcellularLocation>
        <location evidence="13">Tegument</location>
    </subcellularLocation>
</comment>
<keyword evidence="17" id="KW-1185">Reference proteome</keyword>
<dbReference type="GO" id="GO:0012506">
    <property type="term" value="C:vesicle membrane"/>
    <property type="evidence" value="ECO:0007669"/>
    <property type="project" value="TreeGrafter"/>
</dbReference>
<dbReference type="PANTHER" id="PTHR10502">
    <property type="entry name" value="ANNEXIN"/>
    <property type="match status" value="1"/>
</dbReference>
<dbReference type="GO" id="GO:0001786">
    <property type="term" value="F:phosphatidylserine binding"/>
    <property type="evidence" value="ECO:0007669"/>
    <property type="project" value="TreeGrafter"/>
</dbReference>
<protein>
    <recommendedName>
        <fullName evidence="14">Annexin</fullName>
    </recommendedName>
</protein>
<name>R7UGC2_CAPTE</name>
<reference evidence="16" key="3">
    <citation type="submission" date="2015-06" db="UniProtKB">
        <authorList>
            <consortium name="EnsemblMetazoa"/>
        </authorList>
    </citation>
    <scope>IDENTIFICATION</scope>
</reference>
<evidence type="ECO:0000256" key="4">
    <source>
        <dbReference type="ARBA" id="ARBA00011738"/>
    </source>
</evidence>
<dbReference type="EMBL" id="AMQN01007915">
    <property type="status" value="NOT_ANNOTATED_CDS"/>
    <property type="molecule type" value="Genomic_DNA"/>
</dbReference>
<dbReference type="FunFam" id="1.10.220.10:FF:000005">
    <property type="entry name" value="Annexin"/>
    <property type="match status" value="1"/>
</dbReference>
<organism evidence="15">
    <name type="scientific">Capitella teleta</name>
    <name type="common">Polychaete worm</name>
    <dbReference type="NCBI Taxonomy" id="283909"/>
    <lineage>
        <taxon>Eukaryota</taxon>
        <taxon>Metazoa</taxon>
        <taxon>Spiralia</taxon>
        <taxon>Lophotrochozoa</taxon>
        <taxon>Annelida</taxon>
        <taxon>Polychaeta</taxon>
        <taxon>Sedentaria</taxon>
        <taxon>Scolecida</taxon>
        <taxon>Capitellidae</taxon>
        <taxon>Capitella</taxon>
    </lineage>
</organism>
<comment type="function">
    <text evidence="11">Calcium/phospholipid-binding protein which promotes membrane fusion and is involved in exocytosis.</text>
</comment>
<evidence type="ECO:0000256" key="6">
    <source>
        <dbReference type="ARBA" id="ARBA00022723"/>
    </source>
</evidence>
<dbReference type="GO" id="GO:0005737">
    <property type="term" value="C:cytoplasm"/>
    <property type="evidence" value="ECO:0007669"/>
    <property type="project" value="TreeGrafter"/>
</dbReference>
<dbReference type="GO" id="GO:0005886">
    <property type="term" value="C:plasma membrane"/>
    <property type="evidence" value="ECO:0007669"/>
    <property type="project" value="TreeGrafter"/>
</dbReference>
<evidence type="ECO:0000256" key="14">
    <source>
        <dbReference type="RuleBase" id="RU003540"/>
    </source>
</evidence>
<dbReference type="EMBL" id="KB301692">
    <property type="protein sequence ID" value="ELU05270.1"/>
    <property type="molecule type" value="Genomic_DNA"/>
</dbReference>
<dbReference type="FunFam" id="1.10.220.10:FF:000003">
    <property type="entry name" value="Annexin"/>
    <property type="match status" value="1"/>
</dbReference>
<dbReference type="GO" id="GO:0005576">
    <property type="term" value="C:extracellular region"/>
    <property type="evidence" value="ECO:0007669"/>
    <property type="project" value="UniProtKB-SubCell"/>
</dbReference>
<evidence type="ECO:0000313" key="17">
    <source>
        <dbReference type="Proteomes" id="UP000014760"/>
    </source>
</evidence>
<gene>
    <name evidence="15" type="ORF">CAPTEDRAFT_225672</name>
</gene>
<dbReference type="SUPFAM" id="SSF47874">
    <property type="entry name" value="Annexin"/>
    <property type="match status" value="1"/>
</dbReference>
<dbReference type="SMART" id="SM00335">
    <property type="entry name" value="ANX"/>
    <property type="match status" value="4"/>
</dbReference>
<dbReference type="InterPro" id="IPR001464">
    <property type="entry name" value="Annexin"/>
</dbReference>
<dbReference type="STRING" id="283909.R7UGC2"/>
<evidence type="ECO:0000256" key="2">
    <source>
        <dbReference type="ARBA" id="ARBA00004550"/>
    </source>
</evidence>
<comment type="similarity">
    <text evidence="3 14">Belongs to the annexin family.</text>
</comment>
<keyword evidence="7 14" id="KW-0677">Repeat</keyword>
<evidence type="ECO:0000256" key="3">
    <source>
        <dbReference type="ARBA" id="ARBA00007831"/>
    </source>
</evidence>
<keyword evidence="6" id="KW-0479">Metal-binding</keyword>
<evidence type="ECO:0000313" key="16">
    <source>
        <dbReference type="EnsemblMetazoa" id="CapteP225672"/>
    </source>
</evidence>
<reference evidence="15 17" key="2">
    <citation type="journal article" date="2013" name="Nature">
        <title>Insights into bilaterian evolution from three spiralian genomes.</title>
        <authorList>
            <person name="Simakov O."/>
            <person name="Marletaz F."/>
            <person name="Cho S.J."/>
            <person name="Edsinger-Gonzales E."/>
            <person name="Havlak P."/>
            <person name="Hellsten U."/>
            <person name="Kuo D.H."/>
            <person name="Larsson T."/>
            <person name="Lv J."/>
            <person name="Arendt D."/>
            <person name="Savage R."/>
            <person name="Osoegawa K."/>
            <person name="de Jong P."/>
            <person name="Grimwood J."/>
            <person name="Chapman J.A."/>
            <person name="Shapiro H."/>
            <person name="Aerts A."/>
            <person name="Otillar R.P."/>
            <person name="Terry A.Y."/>
            <person name="Boore J.L."/>
            <person name="Grigoriev I.V."/>
            <person name="Lindberg D.R."/>
            <person name="Seaver E.C."/>
            <person name="Weisblat D.A."/>
            <person name="Putnam N.H."/>
            <person name="Rokhsar D.S."/>
        </authorList>
    </citation>
    <scope>NUCLEOTIDE SEQUENCE</scope>
    <source>
        <strain evidence="15 17">I ESC-2004</strain>
    </source>
</reference>
<dbReference type="GO" id="GO:0005544">
    <property type="term" value="F:calcium-dependent phospholipid binding"/>
    <property type="evidence" value="ECO:0007669"/>
    <property type="project" value="UniProtKB-KW"/>
</dbReference>
<accession>R7UGC2</accession>
<proteinExistence type="inferred from homology"/>
<dbReference type="FunFam" id="1.10.220.10:FF:000002">
    <property type="entry name" value="Annexin"/>
    <property type="match status" value="1"/>
</dbReference>
<dbReference type="OMA" id="VRCVENT"/>
<dbReference type="InterPro" id="IPR037104">
    <property type="entry name" value="Annexin_sf"/>
</dbReference>
<keyword evidence="8 14" id="KW-0106">Calcium</keyword>
<evidence type="ECO:0000313" key="15">
    <source>
        <dbReference type="EMBL" id="ELU05270.1"/>
    </source>
</evidence>
<comment type="function">
    <text evidence="12">Involved in reproduction of the worm. Involved in host-parasite interaction. Delivered into the host cell by means of parasite exosomes. Binds to acidic phospholipid membranes in a calcium-dependent manner in vitro. Causes aggregation of liposomes in the presence of calcium, but not in its absence. Likely to promote membrane fusion. May provide structural integrity within the tegument.</text>
</comment>
<keyword evidence="10 14" id="KW-0111">Calcium/phospholipid-binding</keyword>
<dbReference type="EnsemblMetazoa" id="CapteT225672">
    <property type="protein sequence ID" value="CapteP225672"/>
    <property type="gene ID" value="CapteG225672"/>
</dbReference>
<comment type="subunit">
    <text evidence="4">Homodimer.</text>
</comment>
<dbReference type="Gene3D" id="1.10.220.10">
    <property type="entry name" value="Annexin"/>
    <property type="match status" value="4"/>
</dbReference>
<evidence type="ECO:0000256" key="11">
    <source>
        <dbReference type="ARBA" id="ARBA00037210"/>
    </source>
</evidence>
<dbReference type="FunFam" id="1.10.220.10:FF:000001">
    <property type="entry name" value="Annexin"/>
    <property type="match status" value="1"/>
</dbReference>
<evidence type="ECO:0000256" key="5">
    <source>
        <dbReference type="ARBA" id="ARBA00022553"/>
    </source>
</evidence>
<reference evidence="17" key="1">
    <citation type="submission" date="2012-12" db="EMBL/GenBank/DDBJ databases">
        <authorList>
            <person name="Hellsten U."/>
            <person name="Grimwood J."/>
            <person name="Chapman J.A."/>
            <person name="Shapiro H."/>
            <person name="Aerts A."/>
            <person name="Otillar R.P."/>
            <person name="Terry A.Y."/>
            <person name="Boore J.L."/>
            <person name="Simakov O."/>
            <person name="Marletaz F."/>
            <person name="Cho S.-J."/>
            <person name="Edsinger-Gonzales E."/>
            <person name="Havlak P."/>
            <person name="Kuo D.-H."/>
            <person name="Larsson T."/>
            <person name="Lv J."/>
            <person name="Arendt D."/>
            <person name="Savage R."/>
            <person name="Osoegawa K."/>
            <person name="de Jong P."/>
            <person name="Lindberg D.R."/>
            <person name="Seaver E.C."/>
            <person name="Weisblat D.A."/>
            <person name="Putnam N.H."/>
            <person name="Grigoriev I.V."/>
            <person name="Rokhsar D.S."/>
        </authorList>
    </citation>
    <scope>NUCLEOTIDE SEQUENCE</scope>
    <source>
        <strain evidence="17">I ESC-2004</strain>
    </source>
</reference>
<evidence type="ECO:0000256" key="7">
    <source>
        <dbReference type="ARBA" id="ARBA00022737"/>
    </source>
</evidence>
<dbReference type="PANTHER" id="PTHR10502:SF239">
    <property type="entry name" value="ANNEXIN A7"/>
    <property type="match status" value="1"/>
</dbReference>